<comment type="caution">
    <text evidence="2">The sequence shown here is derived from an EMBL/GenBank/DDBJ whole genome shotgun (WGS) entry which is preliminary data.</text>
</comment>
<dbReference type="InterPro" id="IPR011009">
    <property type="entry name" value="Kinase-like_dom_sf"/>
</dbReference>
<dbReference type="Proteomes" id="UP000439903">
    <property type="component" value="Unassembled WGS sequence"/>
</dbReference>
<keyword evidence="2" id="KW-0418">Kinase</keyword>
<evidence type="ECO:0000313" key="2">
    <source>
        <dbReference type="EMBL" id="KAF0558232.1"/>
    </source>
</evidence>
<dbReference type="AlphaFoldDB" id="A0A8H4B453"/>
<gene>
    <name evidence="2" type="ORF">F8M41_009959</name>
</gene>
<dbReference type="EMBL" id="WTPW01000022">
    <property type="protein sequence ID" value="KAF0558232.1"/>
    <property type="molecule type" value="Genomic_DNA"/>
</dbReference>
<dbReference type="Pfam" id="PF00069">
    <property type="entry name" value="Pkinase"/>
    <property type="match status" value="1"/>
</dbReference>
<reference evidence="2 3" key="1">
    <citation type="journal article" date="2019" name="Environ. Microbiol.">
        <title>At the nexus of three kingdoms: the genome of the mycorrhizal fungus Gigaspora margarita provides insights into plant, endobacterial and fungal interactions.</title>
        <authorList>
            <person name="Venice F."/>
            <person name="Ghignone S."/>
            <person name="Salvioli di Fossalunga A."/>
            <person name="Amselem J."/>
            <person name="Novero M."/>
            <person name="Xianan X."/>
            <person name="Sedzielewska Toro K."/>
            <person name="Morin E."/>
            <person name="Lipzen A."/>
            <person name="Grigoriev I.V."/>
            <person name="Henrissat B."/>
            <person name="Martin F.M."/>
            <person name="Bonfante P."/>
        </authorList>
    </citation>
    <scope>NUCLEOTIDE SEQUENCE [LARGE SCALE GENOMIC DNA]</scope>
    <source>
        <strain evidence="2 3">BEG34</strain>
    </source>
</reference>
<protein>
    <submittedName>
        <fullName evidence="2">Kinase-like domain-containing protein</fullName>
    </submittedName>
</protein>
<feature type="domain" description="Protein kinase" evidence="1">
    <location>
        <begin position="1"/>
        <end position="229"/>
    </location>
</feature>
<organism evidence="2 3">
    <name type="scientific">Gigaspora margarita</name>
    <dbReference type="NCBI Taxonomy" id="4874"/>
    <lineage>
        <taxon>Eukaryota</taxon>
        <taxon>Fungi</taxon>
        <taxon>Fungi incertae sedis</taxon>
        <taxon>Mucoromycota</taxon>
        <taxon>Glomeromycotina</taxon>
        <taxon>Glomeromycetes</taxon>
        <taxon>Diversisporales</taxon>
        <taxon>Gigasporaceae</taxon>
        <taxon>Gigaspora</taxon>
    </lineage>
</organism>
<evidence type="ECO:0000259" key="1">
    <source>
        <dbReference type="PROSITE" id="PS50011"/>
    </source>
</evidence>
<dbReference type="InterPro" id="IPR000719">
    <property type="entry name" value="Prot_kinase_dom"/>
</dbReference>
<evidence type="ECO:0000313" key="3">
    <source>
        <dbReference type="Proteomes" id="UP000439903"/>
    </source>
</evidence>
<dbReference type="InterPro" id="IPR051681">
    <property type="entry name" value="Ser/Thr_Kinases-Pseudokinases"/>
</dbReference>
<dbReference type="PROSITE" id="PS50011">
    <property type="entry name" value="PROTEIN_KINASE_DOM"/>
    <property type="match status" value="1"/>
</dbReference>
<keyword evidence="2" id="KW-0808">Transferase</keyword>
<accession>A0A8H4B453</accession>
<name>A0A8H4B453_GIGMA</name>
<sequence>MPSLLEEWFEQAISEKHINYIEYNKFTDRKRIGEKVFKYEWKVIELTVTVALRCLKVDRSIDEQIIRDLIDELKLWRRGSNHSNIISFYGVTKDSDGLQWTDKLLIAKGIALGLLYLHDNNFIHGALHPGNILIHEKQPKIADLPSMLMNKMTLDVDLIGVMEYTDPQYMLGAIDNPNMKSNVYSLGLILWQISSGKPPFQNIKSDMSETKFLVMIYRGKREDPIEVIG</sequence>
<proteinExistence type="predicted"/>
<keyword evidence="3" id="KW-1185">Reference proteome</keyword>
<dbReference type="Gene3D" id="1.10.510.10">
    <property type="entry name" value="Transferase(Phosphotransferase) domain 1"/>
    <property type="match status" value="1"/>
</dbReference>
<dbReference type="GO" id="GO:0005524">
    <property type="term" value="F:ATP binding"/>
    <property type="evidence" value="ECO:0007669"/>
    <property type="project" value="InterPro"/>
</dbReference>
<dbReference type="PANTHER" id="PTHR44329">
    <property type="entry name" value="SERINE/THREONINE-PROTEIN KINASE TNNI3K-RELATED"/>
    <property type="match status" value="1"/>
</dbReference>
<dbReference type="GO" id="GO:0004674">
    <property type="term" value="F:protein serine/threonine kinase activity"/>
    <property type="evidence" value="ECO:0007669"/>
    <property type="project" value="TreeGrafter"/>
</dbReference>
<dbReference type="SUPFAM" id="SSF56112">
    <property type="entry name" value="Protein kinase-like (PK-like)"/>
    <property type="match status" value="1"/>
</dbReference>